<name>A0A1X7TFZ8_AMPQE</name>
<reference evidence="1" key="1">
    <citation type="submission" date="2017-05" db="UniProtKB">
        <authorList>
            <consortium name="EnsemblMetazoa"/>
        </authorList>
    </citation>
    <scope>IDENTIFICATION</scope>
</reference>
<dbReference type="AlphaFoldDB" id="A0A1X7TFZ8"/>
<sequence>MARQYNVEEALDLVMDDESHEVYCPDSDDELGFEDDDKCITDCKWTNLLEQVYVAELTKLVGPAVPVPPHC</sequence>
<accession>A0A1X7TFZ8</accession>
<protein>
    <submittedName>
        <fullName evidence="1">Uncharacterized protein</fullName>
    </submittedName>
</protein>
<proteinExistence type="predicted"/>
<evidence type="ECO:0000313" key="1">
    <source>
        <dbReference type="EnsemblMetazoa" id="Aqu2.1.13485_001"/>
    </source>
</evidence>
<organism evidence="1">
    <name type="scientific">Amphimedon queenslandica</name>
    <name type="common">Sponge</name>
    <dbReference type="NCBI Taxonomy" id="400682"/>
    <lineage>
        <taxon>Eukaryota</taxon>
        <taxon>Metazoa</taxon>
        <taxon>Porifera</taxon>
        <taxon>Demospongiae</taxon>
        <taxon>Heteroscleromorpha</taxon>
        <taxon>Haplosclerida</taxon>
        <taxon>Niphatidae</taxon>
        <taxon>Amphimedon</taxon>
    </lineage>
</organism>
<dbReference type="InParanoid" id="A0A1X7TFZ8"/>
<dbReference type="EnsemblMetazoa" id="Aqu2.1.13485_001">
    <property type="protein sequence ID" value="Aqu2.1.13485_001"/>
    <property type="gene ID" value="Aqu2.1.13485"/>
</dbReference>